<name>A0AAN8PJI2_POLSC</name>
<sequence>MFKKCQDGEMQETLGLGPIGSLMRKPERSSRRAKCRGRRRKKAAHGSSKGKTVSWKKLKVTRKLKVTNSRSAAVKSGRRLESYRESDPNNRNIQKRSKKARNCHVKCLKHCEGFMSEDEDIVFCQRNGTPWGSWCKRKPKKECQQQQESPECSSAKKEQIQRMRPSRTQSKFT</sequence>
<dbReference type="EMBL" id="JAWJWE010000006">
    <property type="protein sequence ID" value="KAK6632988.1"/>
    <property type="molecule type" value="Genomic_DNA"/>
</dbReference>
<feature type="region of interest" description="Disordered" evidence="1">
    <location>
        <begin position="135"/>
        <end position="173"/>
    </location>
</feature>
<reference evidence="2 3" key="1">
    <citation type="submission" date="2023-10" db="EMBL/GenBank/DDBJ databases">
        <title>Genomes of two closely related lineages of the louse Polyplax serrata with different host specificities.</title>
        <authorList>
            <person name="Martinu J."/>
            <person name="Tarabai H."/>
            <person name="Stefka J."/>
            <person name="Hypsa V."/>
        </authorList>
    </citation>
    <scope>NUCLEOTIDE SEQUENCE [LARGE SCALE GENOMIC DNA]</scope>
    <source>
        <strain evidence="2">HR10_N</strain>
    </source>
</reference>
<organism evidence="2 3">
    <name type="scientific">Polyplax serrata</name>
    <name type="common">Common mouse louse</name>
    <dbReference type="NCBI Taxonomy" id="468196"/>
    <lineage>
        <taxon>Eukaryota</taxon>
        <taxon>Metazoa</taxon>
        <taxon>Ecdysozoa</taxon>
        <taxon>Arthropoda</taxon>
        <taxon>Hexapoda</taxon>
        <taxon>Insecta</taxon>
        <taxon>Pterygota</taxon>
        <taxon>Neoptera</taxon>
        <taxon>Paraneoptera</taxon>
        <taxon>Psocodea</taxon>
        <taxon>Troctomorpha</taxon>
        <taxon>Phthiraptera</taxon>
        <taxon>Anoplura</taxon>
        <taxon>Polyplacidae</taxon>
        <taxon>Polyplax</taxon>
    </lineage>
</organism>
<comment type="caution">
    <text evidence="2">The sequence shown here is derived from an EMBL/GenBank/DDBJ whole genome shotgun (WGS) entry which is preliminary data.</text>
</comment>
<proteinExistence type="predicted"/>
<feature type="compositionally biased region" description="Basic residues" evidence="1">
    <location>
        <begin position="31"/>
        <end position="44"/>
    </location>
</feature>
<protein>
    <submittedName>
        <fullName evidence="2">Uncharacterized protein</fullName>
    </submittedName>
</protein>
<evidence type="ECO:0000313" key="3">
    <source>
        <dbReference type="Proteomes" id="UP001372834"/>
    </source>
</evidence>
<feature type="compositionally biased region" description="Basic and acidic residues" evidence="1">
    <location>
        <begin position="78"/>
        <end position="88"/>
    </location>
</feature>
<dbReference type="Proteomes" id="UP001372834">
    <property type="component" value="Unassembled WGS sequence"/>
</dbReference>
<feature type="region of interest" description="Disordered" evidence="1">
    <location>
        <begin position="1"/>
        <end position="100"/>
    </location>
</feature>
<gene>
    <name evidence="2" type="ORF">RUM43_012731</name>
</gene>
<feature type="compositionally biased region" description="Low complexity" evidence="1">
    <location>
        <begin position="144"/>
        <end position="153"/>
    </location>
</feature>
<dbReference type="AlphaFoldDB" id="A0AAN8PJI2"/>
<evidence type="ECO:0000313" key="2">
    <source>
        <dbReference type="EMBL" id="KAK6632988.1"/>
    </source>
</evidence>
<feature type="compositionally biased region" description="Basic residues" evidence="1">
    <location>
        <begin position="54"/>
        <end position="65"/>
    </location>
</feature>
<accession>A0AAN8PJI2</accession>
<evidence type="ECO:0000256" key="1">
    <source>
        <dbReference type="SAM" id="MobiDB-lite"/>
    </source>
</evidence>